<dbReference type="PANTHER" id="PTHR19134:SF561">
    <property type="entry name" value="PROTEIN TYROSINE PHOSPHATASE 36E, ISOFORM A"/>
    <property type="match status" value="1"/>
</dbReference>
<proteinExistence type="predicted"/>
<keyword evidence="4" id="KW-1185">Reference proteome</keyword>
<evidence type="ECO:0000259" key="1">
    <source>
        <dbReference type="PROSITE" id="PS50055"/>
    </source>
</evidence>
<evidence type="ECO:0000259" key="2">
    <source>
        <dbReference type="PROSITE" id="PS50056"/>
    </source>
</evidence>
<feature type="non-terminal residue" evidence="3">
    <location>
        <position position="1"/>
    </location>
</feature>
<dbReference type="SMART" id="SM00194">
    <property type="entry name" value="PTPc"/>
    <property type="match status" value="1"/>
</dbReference>
<organism evidence="3 4">
    <name type="scientific">Mytilus galloprovincialis</name>
    <name type="common">Mediterranean mussel</name>
    <dbReference type="NCBI Taxonomy" id="29158"/>
    <lineage>
        <taxon>Eukaryota</taxon>
        <taxon>Metazoa</taxon>
        <taxon>Spiralia</taxon>
        <taxon>Lophotrochozoa</taxon>
        <taxon>Mollusca</taxon>
        <taxon>Bivalvia</taxon>
        <taxon>Autobranchia</taxon>
        <taxon>Pteriomorphia</taxon>
        <taxon>Mytilida</taxon>
        <taxon>Mytiloidea</taxon>
        <taxon>Mytilidae</taxon>
        <taxon>Mytilinae</taxon>
        <taxon>Mytilus</taxon>
    </lineage>
</organism>
<dbReference type="PROSITE" id="PS50055">
    <property type="entry name" value="TYR_PHOSPHATASE_PTP"/>
    <property type="match status" value="1"/>
</dbReference>
<dbReference type="SUPFAM" id="SSF52799">
    <property type="entry name" value="(Phosphotyrosine protein) phosphatases II"/>
    <property type="match status" value="1"/>
</dbReference>
<sequence length="145" mass="16686">EKCAQYWPDSVNEPLLVDTYSLVMTEEKQHTHYMCRKISVSNSGSMVVKTVHQLQFNQWPDHGVPGRIELVNFYRRVSEYFDRNGPLIVHCSAGVGRTGTFIAIDALYENGKTIGYVDVMDYLHMMRKDRMNMIKTHVGNITVTI</sequence>
<comment type="caution">
    <text evidence="3">The sequence shown here is derived from an EMBL/GenBank/DDBJ whole genome shotgun (WGS) entry which is preliminary data.</text>
</comment>
<dbReference type="InterPro" id="IPR000242">
    <property type="entry name" value="PTP_cat"/>
</dbReference>
<dbReference type="PANTHER" id="PTHR19134">
    <property type="entry name" value="RECEPTOR-TYPE TYROSINE-PROTEIN PHOSPHATASE"/>
    <property type="match status" value="1"/>
</dbReference>
<dbReference type="InterPro" id="IPR029021">
    <property type="entry name" value="Prot-tyrosine_phosphatase-like"/>
</dbReference>
<evidence type="ECO:0000313" key="3">
    <source>
        <dbReference type="EMBL" id="VDI49086.1"/>
    </source>
</evidence>
<evidence type="ECO:0000313" key="4">
    <source>
        <dbReference type="Proteomes" id="UP000596742"/>
    </source>
</evidence>
<dbReference type="PRINTS" id="PR00700">
    <property type="entry name" value="PRTYPHPHTASE"/>
</dbReference>
<name>A0A8B6FHV6_MYTGA</name>
<dbReference type="AlphaFoldDB" id="A0A8B6FHV6"/>
<gene>
    <name evidence="3" type="ORF">MGAL_10B080667</name>
</gene>
<protein>
    <submittedName>
        <fullName evidence="3">Uncharacterized protein</fullName>
    </submittedName>
</protein>
<dbReference type="Pfam" id="PF00102">
    <property type="entry name" value="Y_phosphatase"/>
    <property type="match status" value="1"/>
</dbReference>
<feature type="domain" description="Tyrosine specific protein phosphatases" evidence="2">
    <location>
        <begin position="71"/>
        <end position="136"/>
    </location>
</feature>
<dbReference type="InterPro" id="IPR016130">
    <property type="entry name" value="Tyr_Pase_AS"/>
</dbReference>
<dbReference type="Gene3D" id="3.90.190.10">
    <property type="entry name" value="Protein tyrosine phosphatase superfamily"/>
    <property type="match status" value="1"/>
</dbReference>
<dbReference type="CDD" id="cd00047">
    <property type="entry name" value="PTPc"/>
    <property type="match status" value="1"/>
</dbReference>
<dbReference type="OrthoDB" id="10253954at2759"/>
<dbReference type="Proteomes" id="UP000596742">
    <property type="component" value="Unassembled WGS sequence"/>
</dbReference>
<dbReference type="EMBL" id="UYJE01006790">
    <property type="protein sequence ID" value="VDI49086.1"/>
    <property type="molecule type" value="Genomic_DNA"/>
</dbReference>
<dbReference type="PROSITE" id="PS50056">
    <property type="entry name" value="TYR_PHOSPHATASE_2"/>
    <property type="match status" value="1"/>
</dbReference>
<dbReference type="InterPro" id="IPR000387">
    <property type="entry name" value="Tyr_Pase_dom"/>
</dbReference>
<reference evidence="3" key="1">
    <citation type="submission" date="2018-11" db="EMBL/GenBank/DDBJ databases">
        <authorList>
            <person name="Alioto T."/>
            <person name="Alioto T."/>
        </authorList>
    </citation>
    <scope>NUCLEOTIDE SEQUENCE</scope>
</reference>
<accession>A0A8B6FHV6</accession>
<dbReference type="SMART" id="SM00404">
    <property type="entry name" value="PTPc_motif"/>
    <property type="match status" value="1"/>
</dbReference>
<dbReference type="InterPro" id="IPR050348">
    <property type="entry name" value="Protein-Tyr_Phosphatase"/>
</dbReference>
<dbReference type="PROSITE" id="PS00383">
    <property type="entry name" value="TYR_PHOSPHATASE_1"/>
    <property type="match status" value="1"/>
</dbReference>
<dbReference type="GO" id="GO:0004725">
    <property type="term" value="F:protein tyrosine phosphatase activity"/>
    <property type="evidence" value="ECO:0007669"/>
    <property type="project" value="InterPro"/>
</dbReference>
<dbReference type="InterPro" id="IPR003595">
    <property type="entry name" value="Tyr_Pase_cat"/>
</dbReference>
<feature type="domain" description="Tyrosine-protein phosphatase" evidence="1">
    <location>
        <begin position="1"/>
        <end position="136"/>
    </location>
</feature>